<dbReference type="SUPFAM" id="SSF53271">
    <property type="entry name" value="PRTase-like"/>
    <property type="match status" value="1"/>
</dbReference>
<evidence type="ECO:0000313" key="3">
    <source>
        <dbReference type="EMBL" id="OQX90373.1"/>
    </source>
</evidence>
<dbReference type="GO" id="GO:0016757">
    <property type="term" value="F:glycosyltransferase activity"/>
    <property type="evidence" value="ECO:0007669"/>
    <property type="project" value="UniProtKB-KW"/>
</dbReference>
<name>A0A1W9S0Q6_9BACT</name>
<evidence type="ECO:0000256" key="2">
    <source>
        <dbReference type="ARBA" id="ARBA00022962"/>
    </source>
</evidence>
<organism evidence="3 4">
    <name type="scientific">Candidatus Coatesbacteria bacterium 4484_99</name>
    <dbReference type="NCBI Taxonomy" id="1970774"/>
    <lineage>
        <taxon>Bacteria</taxon>
        <taxon>Candidatus Coatesiibacteriota</taxon>
    </lineage>
</organism>
<evidence type="ECO:0000256" key="1">
    <source>
        <dbReference type="ARBA" id="ARBA00022679"/>
    </source>
</evidence>
<dbReference type="Gene3D" id="3.60.20.10">
    <property type="entry name" value="Glutamine Phosphoribosylpyrophosphate, subunit 1, domain 1"/>
    <property type="match status" value="1"/>
</dbReference>
<dbReference type="InterPro" id="IPR029055">
    <property type="entry name" value="Ntn_hydrolases_N"/>
</dbReference>
<dbReference type="Gene3D" id="3.40.50.2020">
    <property type="match status" value="1"/>
</dbReference>
<sequence>SSKIINMLRRMGADEVHLRVSSPPITHSCFYGIDTPTRKELAASSSSVEEIESFIGADSLRYLSLDGLMKAVGTKRGKHCIACFTGDYPVPIPEEAGKEALEKVISRIRLF</sequence>
<dbReference type="EMBL" id="NATQ01000062">
    <property type="protein sequence ID" value="OQX90373.1"/>
    <property type="molecule type" value="Genomic_DNA"/>
</dbReference>
<evidence type="ECO:0000313" key="4">
    <source>
        <dbReference type="Proteomes" id="UP000192611"/>
    </source>
</evidence>
<proteinExistence type="predicted"/>
<protein>
    <submittedName>
        <fullName evidence="3">Amidophosphoribosyltransferase</fullName>
    </submittedName>
</protein>
<dbReference type="AlphaFoldDB" id="A0A1W9S0Q6"/>
<keyword evidence="1 3" id="KW-0808">Transferase</keyword>
<dbReference type="Proteomes" id="UP000192611">
    <property type="component" value="Unassembled WGS sequence"/>
</dbReference>
<keyword evidence="3" id="KW-0328">Glycosyltransferase</keyword>
<feature type="non-terminal residue" evidence="3">
    <location>
        <position position="1"/>
    </location>
</feature>
<keyword evidence="2" id="KW-0315">Glutamine amidotransferase</keyword>
<dbReference type="InterPro" id="IPR029057">
    <property type="entry name" value="PRTase-like"/>
</dbReference>
<gene>
    <name evidence="3" type="ORF">B6D57_03455</name>
</gene>
<accession>A0A1W9S0Q6</accession>
<dbReference type="PANTHER" id="PTHR11907">
    <property type="entry name" value="AMIDOPHOSPHORIBOSYLTRANSFERASE"/>
    <property type="match status" value="1"/>
</dbReference>
<reference evidence="4" key="1">
    <citation type="submission" date="2017-03" db="EMBL/GenBank/DDBJ databases">
        <title>Novel pathways for hydrocarbon cycling and metabolic interdependencies in hydrothermal sediment communities.</title>
        <authorList>
            <person name="Dombrowski N."/>
            <person name="Seitz K."/>
            <person name="Teske A."/>
            <person name="Baker B."/>
        </authorList>
    </citation>
    <scope>NUCLEOTIDE SEQUENCE [LARGE SCALE GENOMIC DNA]</scope>
</reference>
<comment type="caution">
    <text evidence="3">The sequence shown here is derived from an EMBL/GenBank/DDBJ whole genome shotgun (WGS) entry which is preliminary data.</text>
</comment>